<comment type="caution">
    <text evidence="3">The sequence shown here is derived from an EMBL/GenBank/DDBJ whole genome shotgun (WGS) entry which is preliminary data.</text>
</comment>
<protein>
    <recommendedName>
        <fullName evidence="2">LysR substrate-binding domain-containing protein</fullName>
    </recommendedName>
</protein>
<dbReference type="InterPro" id="IPR036388">
    <property type="entry name" value="WH-like_DNA-bd_sf"/>
</dbReference>
<dbReference type="Gene3D" id="1.10.10.10">
    <property type="entry name" value="Winged helix-like DNA-binding domain superfamily/Winged helix DNA-binding domain"/>
    <property type="match status" value="1"/>
</dbReference>
<organism evidence="3 4">
    <name type="scientific">Parasutterella excrementihominis</name>
    <dbReference type="NCBI Taxonomy" id="487175"/>
    <lineage>
        <taxon>Bacteria</taxon>
        <taxon>Pseudomonadati</taxon>
        <taxon>Pseudomonadota</taxon>
        <taxon>Betaproteobacteria</taxon>
        <taxon>Burkholderiales</taxon>
        <taxon>Sutterellaceae</taxon>
        <taxon>Parasutterella</taxon>
    </lineage>
</organism>
<dbReference type="Gene3D" id="3.40.190.290">
    <property type="match status" value="1"/>
</dbReference>
<sequence>MNPFNDIETWETLLGLSEGRQLNQIAHESKISLAALIRRIRTIENTWGVKLLSTNKPIRLTSAAVNFLPEIRTLCESHRKLQHRFETAKDYHSSLSGQIRFAVAAGSLGSQNTHRLLMEFSTQHKGIEFQTEIGPNLNKVLNGTCDVSTFTGNLELSGLEAIPRGRAKYFALASPSYIKKFGYPHHPSELSQHFCAVFCGASRARTEYLQKAKEKRMVTYGKTVTSTDVLFLKHIVLQGEALIVDLPIGHCAKEIKLGHLVPILDGWHRNSEPLWIVTSENKWKDPKIRIFMKWYATAWSEMLQKAEDSLRNCLSDVFIEEILDSTP</sequence>
<dbReference type="EMBL" id="WNCL01000020">
    <property type="protein sequence ID" value="MTU43511.1"/>
    <property type="molecule type" value="Genomic_DNA"/>
</dbReference>
<comment type="similarity">
    <text evidence="1">Belongs to the LysR transcriptional regulatory family.</text>
</comment>
<dbReference type="PANTHER" id="PTHR30537">
    <property type="entry name" value="HTH-TYPE TRANSCRIPTIONAL REGULATOR"/>
    <property type="match status" value="1"/>
</dbReference>
<dbReference type="GO" id="GO:0043565">
    <property type="term" value="F:sequence-specific DNA binding"/>
    <property type="evidence" value="ECO:0007669"/>
    <property type="project" value="TreeGrafter"/>
</dbReference>
<reference evidence="3 4" key="1">
    <citation type="journal article" date="2019" name="Nat. Med.">
        <title>A library of human gut bacterial isolates paired with longitudinal multiomics data enables mechanistic microbiome research.</title>
        <authorList>
            <person name="Poyet M."/>
            <person name="Groussin M."/>
            <person name="Gibbons S.M."/>
            <person name="Avila-Pacheco J."/>
            <person name="Jiang X."/>
            <person name="Kearney S.M."/>
            <person name="Perrotta A.R."/>
            <person name="Berdy B."/>
            <person name="Zhao S."/>
            <person name="Lieberman T.D."/>
            <person name="Swanson P.K."/>
            <person name="Smith M."/>
            <person name="Roesemann S."/>
            <person name="Alexander J.E."/>
            <person name="Rich S.A."/>
            <person name="Livny J."/>
            <person name="Vlamakis H."/>
            <person name="Clish C."/>
            <person name="Bullock K."/>
            <person name="Deik A."/>
            <person name="Scott J."/>
            <person name="Pierce K.A."/>
            <person name="Xavier R.J."/>
            <person name="Alm E.J."/>
        </authorList>
    </citation>
    <scope>NUCLEOTIDE SEQUENCE [LARGE SCALE GENOMIC DNA]</scope>
    <source>
        <strain evidence="3 4">BIOML-A2</strain>
    </source>
</reference>
<feature type="domain" description="LysR substrate-binding" evidence="2">
    <location>
        <begin position="94"/>
        <end position="297"/>
    </location>
</feature>
<dbReference type="SUPFAM" id="SSF53850">
    <property type="entry name" value="Periplasmic binding protein-like II"/>
    <property type="match status" value="1"/>
</dbReference>
<proteinExistence type="inferred from homology"/>
<dbReference type="PANTHER" id="PTHR30537:SF21">
    <property type="entry name" value="HTH-TYPE TRANSCRIPTIONAL REGULATOR SINR-RELATED"/>
    <property type="match status" value="1"/>
</dbReference>
<evidence type="ECO:0000256" key="1">
    <source>
        <dbReference type="ARBA" id="ARBA00009437"/>
    </source>
</evidence>
<dbReference type="RefSeq" id="WP_155168115.1">
    <property type="nucleotide sequence ID" value="NZ_CATWOM010000002.1"/>
</dbReference>
<dbReference type="Pfam" id="PF03466">
    <property type="entry name" value="LysR_substrate"/>
    <property type="match status" value="1"/>
</dbReference>
<dbReference type="AlphaFoldDB" id="A0A6I3S944"/>
<evidence type="ECO:0000313" key="4">
    <source>
        <dbReference type="Proteomes" id="UP000462362"/>
    </source>
</evidence>
<dbReference type="InterPro" id="IPR005119">
    <property type="entry name" value="LysR_subst-bd"/>
</dbReference>
<dbReference type="InterPro" id="IPR036390">
    <property type="entry name" value="WH_DNA-bd_sf"/>
</dbReference>
<gene>
    <name evidence="3" type="ORF">GMD42_07715</name>
</gene>
<dbReference type="SUPFAM" id="SSF46785">
    <property type="entry name" value="Winged helix' DNA-binding domain"/>
    <property type="match status" value="1"/>
</dbReference>
<dbReference type="InterPro" id="IPR058163">
    <property type="entry name" value="LysR-type_TF_proteobact-type"/>
</dbReference>
<evidence type="ECO:0000313" key="3">
    <source>
        <dbReference type="EMBL" id="MTU43511.1"/>
    </source>
</evidence>
<dbReference type="Proteomes" id="UP000462362">
    <property type="component" value="Unassembled WGS sequence"/>
</dbReference>
<dbReference type="GO" id="GO:0006351">
    <property type="term" value="P:DNA-templated transcription"/>
    <property type="evidence" value="ECO:0007669"/>
    <property type="project" value="TreeGrafter"/>
</dbReference>
<accession>A0A6I3S944</accession>
<dbReference type="GO" id="GO:0003700">
    <property type="term" value="F:DNA-binding transcription factor activity"/>
    <property type="evidence" value="ECO:0007669"/>
    <property type="project" value="TreeGrafter"/>
</dbReference>
<name>A0A6I3S944_9BURK</name>
<evidence type="ECO:0000259" key="2">
    <source>
        <dbReference type="Pfam" id="PF03466"/>
    </source>
</evidence>